<feature type="compositionally biased region" description="Basic and acidic residues" evidence="1">
    <location>
        <begin position="31"/>
        <end position="43"/>
    </location>
</feature>
<sequence length="734" mass="82023">MTGLSFRRFLSPSRSRSKDKDLDWADVWAEDGTHPTKMADQKKQRSRSWIPTTRRKNSSTEPADVRRARTSHRAELSLPQISFDQPCSSTYSLPTRQEAKRDVFAGTPSSDMKAASSLCLPEQTQRLRHSLSPTQQPKPSNEIVSPPNLDISFNHTRSKPSLSLSIPRVSQSDNQSTRSLAPPNNKESPTGSMSTVEHLILQTDEAFKAVGVALKDAKPTQQTHQCSPNYTPPASRLVARKHQASMPLPLRYTKDQRLRDIPSPLASPVRKASVMKPKPRRKKSTKRPTFRGTPPRRPQMRGPRSWTLPENVTEILTGQRFKRIEADEMLTPERLEMLNRRREQQAQLEEETKKASRESCDSSHDEGRSLLSENSETPIEPFHLEDLASRIGASGVEVKTFLEEPSPCTPPHEDAVCQDFTLEKGSEGGEIYLKPLTYNPKGETATVTELTASLPLPPKNPARLEAPLKKPLPSIPEVVLTTPDNKEPTPLVKQWKQRRQAQRLLQAEEKDGIVYIHSTPFTLTTPLFRHGPITFSKAELCQGVKVMDDTLDWTAFQMAILCGAGDLFPDMTWEEDIKQVSDITAWFDSFGFESCGKLVPEDVPALSSAESFRSTVSLSPSTVDMDTELPIPVASEYPSGFWNSPLPNASLDREKFFSNQGLKRWAGEGHPKPYIQRNSIDSGPPSPMLPLVIRAGGLEGDDPVPMGYNLHHDLGEFLRWEAENVYATGYCGTP</sequence>
<reference evidence="2 3" key="1">
    <citation type="journal article" date="2021" name="Nat. Commun.">
        <title>Genetic determinants of endophytism in the Arabidopsis root mycobiome.</title>
        <authorList>
            <person name="Mesny F."/>
            <person name="Miyauchi S."/>
            <person name="Thiergart T."/>
            <person name="Pickel B."/>
            <person name="Atanasova L."/>
            <person name="Karlsson M."/>
            <person name="Huettel B."/>
            <person name="Barry K.W."/>
            <person name="Haridas S."/>
            <person name="Chen C."/>
            <person name="Bauer D."/>
            <person name="Andreopoulos W."/>
            <person name="Pangilinan J."/>
            <person name="LaButti K."/>
            <person name="Riley R."/>
            <person name="Lipzen A."/>
            <person name="Clum A."/>
            <person name="Drula E."/>
            <person name="Henrissat B."/>
            <person name="Kohler A."/>
            <person name="Grigoriev I.V."/>
            <person name="Martin F.M."/>
            <person name="Hacquard S."/>
        </authorList>
    </citation>
    <scope>NUCLEOTIDE SEQUENCE [LARGE SCALE GENOMIC DNA]</scope>
    <source>
        <strain evidence="2 3">MPI-CAGE-CH-0241</strain>
    </source>
</reference>
<feature type="compositionally biased region" description="Basic residues" evidence="1">
    <location>
        <begin position="277"/>
        <end position="289"/>
    </location>
</feature>
<name>A0A9P8WI67_9HYPO</name>
<dbReference type="OrthoDB" id="5244857at2759"/>
<feature type="compositionally biased region" description="Low complexity" evidence="1">
    <location>
        <begin position="1"/>
        <end position="14"/>
    </location>
</feature>
<dbReference type="Proteomes" id="UP000777438">
    <property type="component" value="Unassembled WGS sequence"/>
</dbReference>
<accession>A0A9P8WI67</accession>
<feature type="compositionally biased region" description="Basic and acidic residues" evidence="1">
    <location>
        <begin position="342"/>
        <end position="368"/>
    </location>
</feature>
<feature type="region of interest" description="Disordered" evidence="1">
    <location>
        <begin position="256"/>
        <end position="308"/>
    </location>
</feature>
<dbReference type="AlphaFoldDB" id="A0A9P8WI67"/>
<protein>
    <submittedName>
        <fullName evidence="2">Uncharacterized protein</fullName>
    </submittedName>
</protein>
<evidence type="ECO:0000256" key="1">
    <source>
        <dbReference type="SAM" id="MobiDB-lite"/>
    </source>
</evidence>
<feature type="compositionally biased region" description="Basic and acidic residues" evidence="1">
    <location>
        <begin position="63"/>
        <end position="75"/>
    </location>
</feature>
<evidence type="ECO:0000313" key="3">
    <source>
        <dbReference type="Proteomes" id="UP000777438"/>
    </source>
</evidence>
<feature type="compositionally biased region" description="Polar residues" evidence="1">
    <location>
        <begin position="131"/>
        <end position="143"/>
    </location>
</feature>
<feature type="region of interest" description="Disordered" evidence="1">
    <location>
        <begin position="1"/>
        <end position="80"/>
    </location>
</feature>
<keyword evidence="3" id="KW-1185">Reference proteome</keyword>
<feature type="region of interest" description="Disordered" evidence="1">
    <location>
        <begin position="127"/>
        <end position="192"/>
    </location>
</feature>
<evidence type="ECO:0000313" key="2">
    <source>
        <dbReference type="EMBL" id="KAH6900489.1"/>
    </source>
</evidence>
<dbReference type="EMBL" id="JAGPYM010000001">
    <property type="protein sequence ID" value="KAH6900489.1"/>
    <property type="molecule type" value="Genomic_DNA"/>
</dbReference>
<feature type="compositionally biased region" description="Polar residues" evidence="1">
    <location>
        <begin position="151"/>
        <end position="179"/>
    </location>
</feature>
<organism evidence="2 3">
    <name type="scientific">Thelonectria olida</name>
    <dbReference type="NCBI Taxonomy" id="1576542"/>
    <lineage>
        <taxon>Eukaryota</taxon>
        <taxon>Fungi</taxon>
        <taxon>Dikarya</taxon>
        <taxon>Ascomycota</taxon>
        <taxon>Pezizomycotina</taxon>
        <taxon>Sordariomycetes</taxon>
        <taxon>Hypocreomycetidae</taxon>
        <taxon>Hypocreales</taxon>
        <taxon>Nectriaceae</taxon>
        <taxon>Thelonectria</taxon>
    </lineage>
</organism>
<comment type="caution">
    <text evidence="2">The sequence shown here is derived from an EMBL/GenBank/DDBJ whole genome shotgun (WGS) entry which is preliminary data.</text>
</comment>
<feature type="region of interest" description="Disordered" evidence="1">
    <location>
        <begin position="342"/>
        <end position="378"/>
    </location>
</feature>
<gene>
    <name evidence="2" type="ORF">B0T10DRAFT_30223</name>
</gene>
<proteinExistence type="predicted"/>